<sequence>MPDFDSSKAYAAQEEVFFDDGREIELLHYVYGRKDVNEIRGSPEKVLQAIDDFGRKKYMMNVGEDKGKIVGELIAEVELGGYIGYSCILFGNAVRKAGGKRYYSLERNPEFGAVISSLVDLAGLGDVVKVEIGSSDASIKRLHETGALEHIDLMFLDHYKPAYKTDLKLCEELKLVTPGSVLAADNVIKPGNPSYLEYVRATPKQKQEWTQQTNGQSAPDVRFQDKTVQQYANRGESTALHASPGNPKLVYDSKLVHSFEPTGDPDGIEISRCTGEE</sequence>
<keyword evidence="3" id="KW-0808">Transferase</keyword>
<comment type="caution">
    <text evidence="7">The sequence shown here is derived from an EMBL/GenBank/DDBJ whole genome shotgun (WGS) entry which is preliminary data.</text>
</comment>
<dbReference type="SUPFAM" id="SSF53335">
    <property type="entry name" value="S-adenosyl-L-methionine-dependent methyltransferases"/>
    <property type="match status" value="1"/>
</dbReference>
<dbReference type="GO" id="GO:0032259">
    <property type="term" value="P:methylation"/>
    <property type="evidence" value="ECO:0007669"/>
    <property type="project" value="UniProtKB-KW"/>
</dbReference>
<dbReference type="Proteomes" id="UP001310890">
    <property type="component" value="Unassembled WGS sequence"/>
</dbReference>
<evidence type="ECO:0000256" key="6">
    <source>
        <dbReference type="ARBA" id="ARBA00023453"/>
    </source>
</evidence>
<evidence type="ECO:0000256" key="1">
    <source>
        <dbReference type="ARBA" id="ARBA00012880"/>
    </source>
</evidence>
<dbReference type="PANTHER" id="PTHR43836:SF2">
    <property type="entry name" value="CATECHOL O-METHYLTRANSFERASE 1-RELATED"/>
    <property type="match status" value="1"/>
</dbReference>
<evidence type="ECO:0000256" key="2">
    <source>
        <dbReference type="ARBA" id="ARBA00022603"/>
    </source>
</evidence>
<reference evidence="7" key="1">
    <citation type="submission" date="2023-08" db="EMBL/GenBank/DDBJ databases">
        <title>Black Yeasts Isolated from many extreme environments.</title>
        <authorList>
            <person name="Coleine C."/>
            <person name="Stajich J.E."/>
            <person name="Selbmann L."/>
        </authorList>
    </citation>
    <scope>NUCLEOTIDE SEQUENCE</scope>
    <source>
        <strain evidence="7">CCFEE 5401</strain>
    </source>
</reference>
<dbReference type="Gene3D" id="3.40.50.150">
    <property type="entry name" value="Vaccinia Virus protein VP39"/>
    <property type="match status" value="1"/>
</dbReference>
<dbReference type="GO" id="GO:0008171">
    <property type="term" value="F:O-methyltransferase activity"/>
    <property type="evidence" value="ECO:0007669"/>
    <property type="project" value="InterPro"/>
</dbReference>
<evidence type="ECO:0000313" key="7">
    <source>
        <dbReference type="EMBL" id="KAK5112955.1"/>
    </source>
</evidence>
<dbReference type="EMBL" id="JAVRRL010000027">
    <property type="protein sequence ID" value="KAK5112955.1"/>
    <property type="molecule type" value="Genomic_DNA"/>
</dbReference>
<evidence type="ECO:0000256" key="4">
    <source>
        <dbReference type="ARBA" id="ARBA00022691"/>
    </source>
</evidence>
<dbReference type="AlphaFoldDB" id="A0AAN7TKB1"/>
<dbReference type="InterPro" id="IPR029063">
    <property type="entry name" value="SAM-dependent_MTases_sf"/>
</dbReference>
<keyword evidence="4" id="KW-0949">S-adenosyl-L-methionine</keyword>
<keyword evidence="2" id="KW-0489">Methyltransferase</keyword>
<dbReference type="Pfam" id="PF13578">
    <property type="entry name" value="Methyltransf_24"/>
    <property type="match status" value="1"/>
</dbReference>
<evidence type="ECO:0000256" key="5">
    <source>
        <dbReference type="ARBA" id="ARBA00022939"/>
    </source>
</evidence>
<accession>A0AAN7TKB1</accession>
<evidence type="ECO:0000313" key="8">
    <source>
        <dbReference type="Proteomes" id="UP001310890"/>
    </source>
</evidence>
<protein>
    <recommendedName>
        <fullName evidence="1">catechol O-methyltransferase</fullName>
        <ecNumber evidence="1">2.1.1.6</ecNumber>
    </recommendedName>
</protein>
<dbReference type="EC" id="2.1.1.6" evidence="1"/>
<dbReference type="PANTHER" id="PTHR43836">
    <property type="entry name" value="CATECHOL O-METHYLTRANSFERASE 1-RELATED"/>
    <property type="match status" value="1"/>
</dbReference>
<dbReference type="PROSITE" id="PS51682">
    <property type="entry name" value="SAM_OMT_I"/>
    <property type="match status" value="1"/>
</dbReference>
<gene>
    <name evidence="7" type="ORF">LTR62_003777</name>
</gene>
<comment type="similarity">
    <text evidence="6">Belongs to the class I-like SAM-binding methyltransferase superfamily. Cation-dependent O-methyltransferase family.</text>
</comment>
<name>A0AAN7TKB1_9PEZI</name>
<dbReference type="InterPro" id="IPR002935">
    <property type="entry name" value="SAM_O-MeTrfase"/>
</dbReference>
<keyword evidence="5" id="KW-0128">Catecholamine metabolism</keyword>
<dbReference type="GO" id="GO:0006584">
    <property type="term" value="P:catecholamine metabolic process"/>
    <property type="evidence" value="ECO:0007669"/>
    <property type="project" value="UniProtKB-KW"/>
</dbReference>
<organism evidence="7 8">
    <name type="scientific">Meristemomyces frigidus</name>
    <dbReference type="NCBI Taxonomy" id="1508187"/>
    <lineage>
        <taxon>Eukaryota</taxon>
        <taxon>Fungi</taxon>
        <taxon>Dikarya</taxon>
        <taxon>Ascomycota</taxon>
        <taxon>Pezizomycotina</taxon>
        <taxon>Dothideomycetes</taxon>
        <taxon>Dothideomycetidae</taxon>
        <taxon>Mycosphaerellales</taxon>
        <taxon>Teratosphaeriaceae</taxon>
        <taxon>Meristemomyces</taxon>
    </lineage>
</organism>
<proteinExistence type="inferred from homology"/>
<evidence type="ECO:0000256" key="3">
    <source>
        <dbReference type="ARBA" id="ARBA00022679"/>
    </source>
</evidence>